<feature type="domain" description="Phosphatidic acid phosphatase type 2/haloperoxidase" evidence="2">
    <location>
        <begin position="95"/>
        <end position="205"/>
    </location>
</feature>
<reference evidence="3" key="1">
    <citation type="journal article" date="2014" name="Int. J. Syst. Evol. Microbiol.">
        <title>Complete genome sequence of Corynebacterium casei LMG S-19264T (=DSM 44701T), isolated from a smear-ripened cheese.</title>
        <authorList>
            <consortium name="US DOE Joint Genome Institute (JGI-PGF)"/>
            <person name="Walter F."/>
            <person name="Albersmeier A."/>
            <person name="Kalinowski J."/>
            <person name="Ruckert C."/>
        </authorList>
    </citation>
    <scope>NUCLEOTIDE SEQUENCE</scope>
    <source>
        <strain evidence="3">CGMCC 1.15478</strain>
    </source>
</reference>
<dbReference type="EMBL" id="BMJH01000002">
    <property type="protein sequence ID" value="GGC65187.1"/>
    <property type="molecule type" value="Genomic_DNA"/>
</dbReference>
<sequence length="303" mass="32500">MRPTRNRDLVGPPITTSSRWWLLGGLSFVGVGLTFAVFVLTTVGQQIENAALRGADQVDAALVAESDSALDAITITSLAVASVLVVLIAMARKRVDLAVAAGTIIIVSSFITQVLKRFVLQRPELVEVAGPYVNNSFPSGHTTIAISVLFALLIVVPFRWRGLAMFFSAFYAVAIGAHTLTSKWHRFSDVLGANLIALGVACFVTAVLVKRGALMRVPSGRYPLRVIFVVVPILLSAVATTLIGSVLITLSDIPAVADSTLDYNMYLALHALAAGCSGVVVLIFWWTWRRVDVAAHAQTRQTT</sequence>
<keyword evidence="1" id="KW-1133">Transmembrane helix</keyword>
<dbReference type="Proteomes" id="UP000641514">
    <property type="component" value="Unassembled WGS sequence"/>
</dbReference>
<evidence type="ECO:0000256" key="1">
    <source>
        <dbReference type="SAM" id="Phobius"/>
    </source>
</evidence>
<gene>
    <name evidence="3" type="ORF">GCM10011410_17090</name>
</gene>
<feature type="transmembrane region" description="Helical" evidence="1">
    <location>
        <begin position="163"/>
        <end position="181"/>
    </location>
</feature>
<feature type="transmembrane region" description="Helical" evidence="1">
    <location>
        <begin position="72"/>
        <end position="90"/>
    </location>
</feature>
<feature type="transmembrane region" description="Helical" evidence="1">
    <location>
        <begin position="20"/>
        <end position="40"/>
    </location>
</feature>
<dbReference type="AlphaFoldDB" id="A0A916U970"/>
<feature type="transmembrane region" description="Helical" evidence="1">
    <location>
        <begin position="135"/>
        <end position="156"/>
    </location>
</feature>
<dbReference type="SUPFAM" id="SSF48317">
    <property type="entry name" value="Acid phosphatase/Vanadium-dependent haloperoxidase"/>
    <property type="match status" value="1"/>
</dbReference>
<dbReference type="InterPro" id="IPR000326">
    <property type="entry name" value="PAP2/HPO"/>
</dbReference>
<feature type="transmembrane region" description="Helical" evidence="1">
    <location>
        <begin position="193"/>
        <end position="214"/>
    </location>
</feature>
<evidence type="ECO:0000313" key="3">
    <source>
        <dbReference type="EMBL" id="GGC65187.1"/>
    </source>
</evidence>
<reference evidence="3" key="2">
    <citation type="submission" date="2020-09" db="EMBL/GenBank/DDBJ databases">
        <authorList>
            <person name="Sun Q."/>
            <person name="Zhou Y."/>
        </authorList>
    </citation>
    <scope>NUCLEOTIDE SEQUENCE</scope>
    <source>
        <strain evidence="3">CGMCC 1.15478</strain>
    </source>
</reference>
<name>A0A916U970_9ACTN</name>
<keyword evidence="1" id="KW-0472">Membrane</keyword>
<comment type="caution">
    <text evidence="3">The sequence shown here is derived from an EMBL/GenBank/DDBJ whole genome shotgun (WGS) entry which is preliminary data.</text>
</comment>
<evidence type="ECO:0000259" key="2">
    <source>
        <dbReference type="SMART" id="SM00014"/>
    </source>
</evidence>
<dbReference type="Pfam" id="PF01569">
    <property type="entry name" value="PAP2"/>
    <property type="match status" value="1"/>
</dbReference>
<proteinExistence type="predicted"/>
<feature type="transmembrane region" description="Helical" evidence="1">
    <location>
        <begin position="226"/>
        <end position="248"/>
    </location>
</feature>
<dbReference type="SMART" id="SM00014">
    <property type="entry name" value="acidPPc"/>
    <property type="match status" value="1"/>
</dbReference>
<feature type="transmembrane region" description="Helical" evidence="1">
    <location>
        <begin position="97"/>
        <end position="115"/>
    </location>
</feature>
<protein>
    <submittedName>
        <fullName evidence="3">Phosphoesterase</fullName>
    </submittedName>
</protein>
<keyword evidence="1" id="KW-0812">Transmembrane</keyword>
<organism evidence="3 4">
    <name type="scientific">Hoyosella rhizosphaerae</name>
    <dbReference type="NCBI Taxonomy" id="1755582"/>
    <lineage>
        <taxon>Bacteria</taxon>
        <taxon>Bacillati</taxon>
        <taxon>Actinomycetota</taxon>
        <taxon>Actinomycetes</taxon>
        <taxon>Mycobacteriales</taxon>
        <taxon>Hoyosellaceae</taxon>
        <taxon>Hoyosella</taxon>
    </lineage>
</organism>
<accession>A0A916U970</accession>
<dbReference type="InterPro" id="IPR036938">
    <property type="entry name" value="PAP2/HPO_sf"/>
</dbReference>
<dbReference type="Gene3D" id="1.20.144.10">
    <property type="entry name" value="Phosphatidic acid phosphatase type 2/haloperoxidase"/>
    <property type="match status" value="1"/>
</dbReference>
<evidence type="ECO:0000313" key="4">
    <source>
        <dbReference type="Proteomes" id="UP000641514"/>
    </source>
</evidence>
<keyword evidence="4" id="KW-1185">Reference proteome</keyword>
<feature type="transmembrane region" description="Helical" evidence="1">
    <location>
        <begin position="268"/>
        <end position="288"/>
    </location>
</feature>